<evidence type="ECO:0008006" key="3">
    <source>
        <dbReference type="Google" id="ProtNLM"/>
    </source>
</evidence>
<organism evidence="1 2">
    <name type="scientific">Agrobacterium genomosp. 13 str. CFBP 6927</name>
    <dbReference type="NCBI Taxonomy" id="1183428"/>
    <lineage>
        <taxon>Bacteria</taxon>
        <taxon>Pseudomonadati</taxon>
        <taxon>Pseudomonadota</taxon>
        <taxon>Alphaproteobacteria</taxon>
        <taxon>Hyphomicrobiales</taxon>
        <taxon>Rhizobiaceae</taxon>
        <taxon>Rhizobium/Agrobacterium group</taxon>
        <taxon>Agrobacterium</taxon>
        <taxon>Agrobacterium tumefaciens complex</taxon>
    </lineage>
</organism>
<name>A0ABP2BMV2_9HYPH</name>
<protein>
    <recommendedName>
        <fullName evidence="3">Guanylate cyclase domain-containing protein</fullName>
    </recommendedName>
</protein>
<dbReference type="Proteomes" id="UP000191812">
    <property type="component" value="Unassembled WGS sequence"/>
</dbReference>
<dbReference type="RefSeq" id="WP_080837205.1">
    <property type="nucleotide sequence ID" value="NZ_LT009757.1"/>
</dbReference>
<accession>A0ABP2BMV2</accession>
<sequence>MNPKTSQLESTPTGYSECYLAFIDVLGFSSIISKTALEPKLITAVHEALDGITRRAKLARSPEIGIQITSFSDNVVISIPVSPAGLFHIMGLINNFSQELLSLGMLFRGAIVRGFILHTAEVIFGPALVEAYQLETNISLHPRVMLSDNVMADAKAYVVQSKDRNMLLQRLVREDAYDVPYLNLFADWNDDNDAWKPEAIAKLNVLRAIIERGLSENKRRPSIAEKYRWMARRLDAFILEKRLGSHVPTIG</sequence>
<reference evidence="1 2" key="1">
    <citation type="submission" date="2016-01" db="EMBL/GenBank/DDBJ databases">
        <authorList>
            <person name="Regsiter A."/>
            <person name="william w."/>
        </authorList>
    </citation>
    <scope>NUCLEOTIDE SEQUENCE [LARGE SCALE GENOMIC DNA]</scope>
    <source>
        <strain evidence="1 2">CFBP 6927</strain>
    </source>
</reference>
<dbReference type="EMBL" id="FBWH01000042">
    <property type="protein sequence ID" value="CUX58468.1"/>
    <property type="molecule type" value="Genomic_DNA"/>
</dbReference>
<evidence type="ECO:0000313" key="1">
    <source>
        <dbReference type="EMBL" id="CUX58468.1"/>
    </source>
</evidence>
<comment type="caution">
    <text evidence="1">The sequence shown here is derived from an EMBL/GenBank/DDBJ whole genome shotgun (WGS) entry which is preliminary data.</text>
</comment>
<keyword evidence="2" id="KW-1185">Reference proteome</keyword>
<proteinExistence type="predicted"/>
<gene>
    <name evidence="1" type="ORF">AGR13a_Lc30119</name>
</gene>
<evidence type="ECO:0000313" key="2">
    <source>
        <dbReference type="Proteomes" id="UP000191812"/>
    </source>
</evidence>